<dbReference type="EMBL" id="FOBB01000003">
    <property type="protein sequence ID" value="SEM20566.1"/>
    <property type="molecule type" value="Genomic_DNA"/>
</dbReference>
<evidence type="ECO:0000313" key="2">
    <source>
        <dbReference type="EMBL" id="SEM20566.1"/>
    </source>
</evidence>
<dbReference type="AlphaFoldDB" id="A0A1H7WG80"/>
<reference evidence="2 3" key="1">
    <citation type="submission" date="2016-10" db="EMBL/GenBank/DDBJ databases">
        <authorList>
            <person name="de Groot N.N."/>
        </authorList>
    </citation>
    <scope>NUCLEOTIDE SEQUENCE [LARGE SCALE GENOMIC DNA]</scope>
    <source>
        <strain evidence="2 3">DSM 21039</strain>
    </source>
</reference>
<dbReference type="Proteomes" id="UP000198984">
    <property type="component" value="Unassembled WGS sequence"/>
</dbReference>
<sequence>MSLERFISSGIIELYVTGMASEAEAKELEAAMVAYPELEKEIESCRRDLEQYVSLQAITPPPAIKDHLLRMVADETAKCEKR</sequence>
<name>A0A1H7WG80_9BACT</name>
<dbReference type="STRING" id="573321.SAMN04488505_103662"/>
<organism evidence="2 3">
    <name type="scientific">Chitinophaga rupis</name>
    <dbReference type="NCBI Taxonomy" id="573321"/>
    <lineage>
        <taxon>Bacteria</taxon>
        <taxon>Pseudomonadati</taxon>
        <taxon>Bacteroidota</taxon>
        <taxon>Chitinophagia</taxon>
        <taxon>Chitinophagales</taxon>
        <taxon>Chitinophagaceae</taxon>
        <taxon>Chitinophaga</taxon>
    </lineage>
</organism>
<gene>
    <name evidence="2" type="ORF">SAMN04488505_103662</name>
</gene>
<evidence type="ECO:0008006" key="4">
    <source>
        <dbReference type="Google" id="ProtNLM"/>
    </source>
</evidence>
<accession>A0A1H7WG80</accession>
<feature type="coiled-coil region" evidence="1">
    <location>
        <begin position="28"/>
        <end position="55"/>
    </location>
</feature>
<keyword evidence="1" id="KW-0175">Coiled coil</keyword>
<evidence type="ECO:0000313" key="3">
    <source>
        <dbReference type="Proteomes" id="UP000198984"/>
    </source>
</evidence>
<proteinExistence type="predicted"/>
<dbReference type="RefSeq" id="WP_089913851.1">
    <property type="nucleotide sequence ID" value="NZ_FOBB01000003.1"/>
</dbReference>
<evidence type="ECO:0000256" key="1">
    <source>
        <dbReference type="SAM" id="Coils"/>
    </source>
</evidence>
<protein>
    <recommendedName>
        <fullName evidence="4">Anti-sigma factor</fullName>
    </recommendedName>
</protein>
<keyword evidence="3" id="KW-1185">Reference proteome</keyword>
<dbReference type="OrthoDB" id="3395710at2"/>